<organism evidence="8 9">
    <name type="scientific">Thalassotalea nanhaiensis</name>
    <dbReference type="NCBI Taxonomy" id="3065648"/>
    <lineage>
        <taxon>Bacteria</taxon>
        <taxon>Pseudomonadati</taxon>
        <taxon>Pseudomonadota</taxon>
        <taxon>Gammaproteobacteria</taxon>
        <taxon>Alteromonadales</taxon>
        <taxon>Colwelliaceae</taxon>
        <taxon>Thalassotalea</taxon>
    </lineage>
</organism>
<evidence type="ECO:0000313" key="8">
    <source>
        <dbReference type="EMBL" id="WNC70288.1"/>
    </source>
</evidence>
<proteinExistence type="inferred from homology"/>
<dbReference type="RefSeq" id="WP_348389430.1">
    <property type="nucleotide sequence ID" value="NZ_CP134146.1"/>
</dbReference>
<dbReference type="InterPro" id="IPR000086">
    <property type="entry name" value="NUDIX_hydrolase_dom"/>
</dbReference>
<comment type="subunit">
    <text evidence="3 6">Monomer.</text>
</comment>
<accession>A0ABY9TPQ1</accession>
<dbReference type="EMBL" id="CP134146">
    <property type="protein sequence ID" value="WNC70288.1"/>
    <property type="molecule type" value="Genomic_DNA"/>
</dbReference>
<evidence type="ECO:0000256" key="2">
    <source>
        <dbReference type="ARBA" id="ARBA00007608"/>
    </source>
</evidence>
<evidence type="ECO:0000256" key="6">
    <source>
        <dbReference type="RuleBase" id="RU364043"/>
    </source>
</evidence>
<dbReference type="PROSITE" id="PS00893">
    <property type="entry name" value="NUDIX_BOX"/>
    <property type="match status" value="1"/>
</dbReference>
<dbReference type="PANTHER" id="PTHR43736">
    <property type="entry name" value="ADP-RIBOSE PYROPHOSPHATASE"/>
    <property type="match status" value="1"/>
</dbReference>
<evidence type="ECO:0000259" key="7">
    <source>
        <dbReference type="PROSITE" id="PS51462"/>
    </source>
</evidence>
<dbReference type="Gene3D" id="3.90.79.10">
    <property type="entry name" value="Nucleoside Triphosphate Pyrophosphohydrolase"/>
    <property type="match status" value="1"/>
</dbReference>
<evidence type="ECO:0000256" key="4">
    <source>
        <dbReference type="ARBA" id="ARBA00015552"/>
    </source>
</evidence>
<dbReference type="Proteomes" id="UP001248581">
    <property type="component" value="Chromosome"/>
</dbReference>
<evidence type="ECO:0000256" key="5">
    <source>
        <dbReference type="ARBA" id="ARBA00022801"/>
    </source>
</evidence>
<name>A0ABY9TPQ1_9GAMM</name>
<keyword evidence="6" id="KW-0460">Magnesium</keyword>
<dbReference type="InterPro" id="IPR015797">
    <property type="entry name" value="NUDIX_hydrolase-like_dom_sf"/>
</dbReference>
<gene>
    <name evidence="6" type="primary">nudJ</name>
    <name evidence="8" type="ORF">RI845_09140</name>
</gene>
<feature type="domain" description="Nudix hydrolase" evidence="7">
    <location>
        <begin position="6"/>
        <end position="136"/>
    </location>
</feature>
<evidence type="ECO:0000256" key="1">
    <source>
        <dbReference type="ARBA" id="ARBA00001946"/>
    </source>
</evidence>
<sequence>MTEQFKPNTTVAGIIFHQDKFLIVEEVDDEKIVYNQPAGHVEENENLIAAFKREVLEETGLQVEPDFISGIYYHYREDIKLHYLRFCFVVELSDFTETQPQDSDILRAIWLTKEELLAKGEQIRSPLVVECLNDFLNGNNYPLSILKTNITSVNT</sequence>
<comment type="cofactor">
    <cofactor evidence="1 6">
        <name>Mg(2+)</name>
        <dbReference type="ChEBI" id="CHEBI:18420"/>
    </cofactor>
</comment>
<dbReference type="PANTHER" id="PTHR43736:SF1">
    <property type="entry name" value="DIHYDRONEOPTERIN TRIPHOSPHATE DIPHOSPHATASE"/>
    <property type="match status" value="1"/>
</dbReference>
<keyword evidence="9" id="KW-1185">Reference proteome</keyword>
<reference evidence="9" key="1">
    <citation type="submission" date="2023-09" db="EMBL/GenBank/DDBJ databases">
        <authorList>
            <person name="Li S."/>
            <person name="Li X."/>
            <person name="Zhang C."/>
            <person name="Zhao Z."/>
        </authorList>
    </citation>
    <scope>NUCLEOTIDE SEQUENCE [LARGE SCALE GENOMIC DNA]</scope>
    <source>
        <strain evidence="9">SQ345</strain>
    </source>
</reference>
<dbReference type="CDD" id="cd03675">
    <property type="entry name" value="NUDIX_Hydrolase"/>
    <property type="match status" value="1"/>
</dbReference>
<comment type="similarity">
    <text evidence="2 6">Belongs to the Nudix hydrolase family. NudJ subfamily.</text>
</comment>
<dbReference type="SUPFAM" id="SSF55811">
    <property type="entry name" value="Nudix"/>
    <property type="match status" value="1"/>
</dbReference>
<evidence type="ECO:0000256" key="3">
    <source>
        <dbReference type="ARBA" id="ARBA00011245"/>
    </source>
</evidence>
<dbReference type="GO" id="GO:0016787">
    <property type="term" value="F:hydrolase activity"/>
    <property type="evidence" value="ECO:0007669"/>
    <property type="project" value="UniProtKB-KW"/>
</dbReference>
<dbReference type="InterPro" id="IPR033713">
    <property type="entry name" value="NudJ"/>
</dbReference>
<protein>
    <recommendedName>
        <fullName evidence="4 6">Phosphatase NudJ</fullName>
        <ecNumber evidence="6">3.6.1.-</ecNumber>
    </recommendedName>
</protein>
<evidence type="ECO:0000313" key="9">
    <source>
        <dbReference type="Proteomes" id="UP001248581"/>
    </source>
</evidence>
<dbReference type="PROSITE" id="PS51462">
    <property type="entry name" value="NUDIX"/>
    <property type="match status" value="1"/>
</dbReference>
<dbReference type="InterPro" id="IPR020084">
    <property type="entry name" value="NUDIX_hydrolase_CS"/>
</dbReference>
<dbReference type="Pfam" id="PF00293">
    <property type="entry name" value="NUDIX"/>
    <property type="match status" value="1"/>
</dbReference>
<dbReference type="EC" id="3.6.1.-" evidence="6"/>
<keyword evidence="5 6" id="KW-0378">Hydrolase</keyword>